<dbReference type="Pfam" id="PF13671">
    <property type="entry name" value="AAA_33"/>
    <property type="match status" value="1"/>
</dbReference>
<comment type="similarity">
    <text evidence="2 9">Belongs to the gluconokinase GntK/GntV family.</text>
</comment>
<evidence type="ECO:0000313" key="10">
    <source>
        <dbReference type="EMBL" id="GAA0569736.1"/>
    </source>
</evidence>
<keyword evidence="5 9" id="KW-0547">Nucleotide-binding</keyword>
<proteinExistence type="inferred from homology"/>
<dbReference type="Gene3D" id="3.40.50.300">
    <property type="entry name" value="P-loop containing nucleotide triphosphate hydrolases"/>
    <property type="match status" value="1"/>
</dbReference>
<dbReference type="CDD" id="cd02021">
    <property type="entry name" value="GntK"/>
    <property type="match status" value="1"/>
</dbReference>
<comment type="catalytic activity">
    <reaction evidence="8 9">
        <text>D-gluconate + ATP = 6-phospho-D-gluconate + ADP + H(+)</text>
        <dbReference type="Rhea" id="RHEA:19433"/>
        <dbReference type="ChEBI" id="CHEBI:15378"/>
        <dbReference type="ChEBI" id="CHEBI:18391"/>
        <dbReference type="ChEBI" id="CHEBI:30616"/>
        <dbReference type="ChEBI" id="CHEBI:58759"/>
        <dbReference type="ChEBI" id="CHEBI:456216"/>
        <dbReference type="EC" id="2.7.1.12"/>
    </reaction>
</comment>
<reference evidence="11" key="1">
    <citation type="journal article" date="2019" name="Int. J. Syst. Evol. Microbiol.">
        <title>The Global Catalogue of Microorganisms (GCM) 10K type strain sequencing project: providing services to taxonomists for standard genome sequencing and annotation.</title>
        <authorList>
            <consortium name="The Broad Institute Genomics Platform"/>
            <consortium name="The Broad Institute Genome Sequencing Center for Infectious Disease"/>
            <person name="Wu L."/>
            <person name="Ma J."/>
        </authorList>
    </citation>
    <scope>NUCLEOTIDE SEQUENCE [LARGE SCALE GENOMIC DNA]</scope>
    <source>
        <strain evidence="11">JCM 15089</strain>
    </source>
</reference>
<protein>
    <recommendedName>
        <fullName evidence="3 9">Gluconokinase</fullName>
        <ecNumber evidence="3 9">2.7.1.12</ecNumber>
    </recommendedName>
</protein>
<dbReference type="Proteomes" id="UP001499951">
    <property type="component" value="Unassembled WGS sequence"/>
</dbReference>
<keyword evidence="11" id="KW-1185">Reference proteome</keyword>
<evidence type="ECO:0000256" key="1">
    <source>
        <dbReference type="ARBA" id="ARBA00004761"/>
    </source>
</evidence>
<evidence type="ECO:0000256" key="5">
    <source>
        <dbReference type="ARBA" id="ARBA00022741"/>
    </source>
</evidence>
<dbReference type="PANTHER" id="PTHR43442">
    <property type="entry name" value="GLUCONOKINASE-RELATED"/>
    <property type="match status" value="1"/>
</dbReference>
<comment type="caution">
    <text evidence="10">The sequence shown here is derived from an EMBL/GenBank/DDBJ whole genome shotgun (WGS) entry which is preliminary data.</text>
</comment>
<dbReference type="InterPro" id="IPR006001">
    <property type="entry name" value="Therm_gnt_kin"/>
</dbReference>
<dbReference type="EMBL" id="BAAADD010000004">
    <property type="protein sequence ID" value="GAA0569736.1"/>
    <property type="molecule type" value="Genomic_DNA"/>
</dbReference>
<evidence type="ECO:0000256" key="9">
    <source>
        <dbReference type="RuleBase" id="RU363066"/>
    </source>
</evidence>
<dbReference type="NCBIfam" id="TIGR01313">
    <property type="entry name" value="therm_gnt_kin"/>
    <property type="match status" value="1"/>
</dbReference>
<evidence type="ECO:0000256" key="3">
    <source>
        <dbReference type="ARBA" id="ARBA00012054"/>
    </source>
</evidence>
<dbReference type="InterPro" id="IPR027417">
    <property type="entry name" value="P-loop_NTPase"/>
</dbReference>
<keyword evidence="4 9" id="KW-0808">Transferase</keyword>
<name>A0ABP3PNF1_9PROT</name>
<evidence type="ECO:0000256" key="2">
    <source>
        <dbReference type="ARBA" id="ARBA00008420"/>
    </source>
</evidence>
<organism evidence="10 11">
    <name type="scientific">Rhizomicrobium electricum</name>
    <dbReference type="NCBI Taxonomy" id="480070"/>
    <lineage>
        <taxon>Bacteria</taxon>
        <taxon>Pseudomonadati</taxon>
        <taxon>Pseudomonadota</taxon>
        <taxon>Alphaproteobacteria</taxon>
        <taxon>Micropepsales</taxon>
        <taxon>Micropepsaceae</taxon>
        <taxon>Rhizomicrobium</taxon>
    </lineage>
</organism>
<evidence type="ECO:0000256" key="4">
    <source>
        <dbReference type="ARBA" id="ARBA00022679"/>
    </source>
</evidence>
<keyword evidence="6 9" id="KW-0418">Kinase</keyword>
<dbReference type="PANTHER" id="PTHR43442:SF3">
    <property type="entry name" value="GLUCONOKINASE-RELATED"/>
    <property type="match status" value="1"/>
</dbReference>
<evidence type="ECO:0000256" key="6">
    <source>
        <dbReference type="ARBA" id="ARBA00022777"/>
    </source>
</evidence>
<comment type="pathway">
    <text evidence="1">Carbohydrate acid metabolism.</text>
</comment>
<dbReference type="SUPFAM" id="SSF52540">
    <property type="entry name" value="P-loop containing nucleoside triphosphate hydrolases"/>
    <property type="match status" value="1"/>
</dbReference>
<sequence>MAIIIMGVSGSGKSTLAREISAAMGLDFLEGDAFHMPESIAKMAAGSPLTDDDRWPWLDRLGHAVNANVETHGVALATCSALKRIYRDRLRQTIAAPVNFVLLEGERDVLARRLSSRTGHYMPASLLSSQLETLELPGPDEHVLTLDAALPPAELRDDVLKWLAEC</sequence>
<keyword evidence="7 9" id="KW-0067">ATP-binding</keyword>
<accession>A0ABP3PNF1</accession>
<evidence type="ECO:0000256" key="8">
    <source>
        <dbReference type="ARBA" id="ARBA00048090"/>
    </source>
</evidence>
<evidence type="ECO:0000256" key="7">
    <source>
        <dbReference type="ARBA" id="ARBA00022840"/>
    </source>
</evidence>
<dbReference type="EC" id="2.7.1.12" evidence="3 9"/>
<gene>
    <name evidence="10" type="ORF">GCM10008942_18080</name>
</gene>
<evidence type="ECO:0000313" key="11">
    <source>
        <dbReference type="Proteomes" id="UP001499951"/>
    </source>
</evidence>